<dbReference type="SUPFAM" id="SSF54506">
    <property type="entry name" value="Diaminopimelate epimerase-like"/>
    <property type="match status" value="1"/>
</dbReference>
<dbReference type="AlphaFoldDB" id="A0A1E5QA33"/>
<organism evidence="4 5">
    <name type="scientific">Magnetovibrio blakemorei</name>
    <dbReference type="NCBI Taxonomy" id="28181"/>
    <lineage>
        <taxon>Bacteria</taxon>
        <taxon>Pseudomonadati</taxon>
        <taxon>Pseudomonadota</taxon>
        <taxon>Alphaproteobacteria</taxon>
        <taxon>Rhodospirillales</taxon>
        <taxon>Magnetovibrionaceae</taxon>
        <taxon>Magnetovibrio</taxon>
    </lineage>
</organism>
<comment type="caution">
    <text evidence="4">The sequence shown here is derived from an EMBL/GenBank/DDBJ whole genome shotgun (WGS) entry which is preliminary data.</text>
</comment>
<dbReference type="RefSeq" id="WP_069957010.1">
    <property type="nucleotide sequence ID" value="NZ_MCGG01000011.1"/>
</dbReference>
<dbReference type="Proteomes" id="UP000095347">
    <property type="component" value="Unassembled WGS sequence"/>
</dbReference>
<gene>
    <name evidence="4" type="ORF">BEN30_05390</name>
</gene>
<evidence type="ECO:0008006" key="6">
    <source>
        <dbReference type="Google" id="ProtNLM"/>
    </source>
</evidence>
<dbReference type="Pfam" id="PF02567">
    <property type="entry name" value="PhzC-PhzF"/>
    <property type="match status" value="1"/>
</dbReference>
<dbReference type="PIRSF" id="PIRSF016184">
    <property type="entry name" value="PhzC_PhzF"/>
    <property type="match status" value="1"/>
</dbReference>
<dbReference type="PANTHER" id="PTHR13774">
    <property type="entry name" value="PHENAZINE BIOSYNTHESIS PROTEIN"/>
    <property type="match status" value="1"/>
</dbReference>
<name>A0A1E5QA33_9PROT</name>
<comment type="similarity">
    <text evidence="1">Belongs to the PhzF family.</text>
</comment>
<dbReference type="GO" id="GO:0016853">
    <property type="term" value="F:isomerase activity"/>
    <property type="evidence" value="ECO:0007669"/>
    <property type="project" value="UniProtKB-KW"/>
</dbReference>
<evidence type="ECO:0000256" key="3">
    <source>
        <dbReference type="PIRSR" id="PIRSR016184-1"/>
    </source>
</evidence>
<evidence type="ECO:0000313" key="5">
    <source>
        <dbReference type="Proteomes" id="UP000095347"/>
    </source>
</evidence>
<dbReference type="InterPro" id="IPR003719">
    <property type="entry name" value="Phenazine_PhzF-like"/>
</dbReference>
<dbReference type="OrthoDB" id="9788221at2"/>
<evidence type="ECO:0000313" key="4">
    <source>
        <dbReference type="EMBL" id="OEJ68652.1"/>
    </source>
</evidence>
<accession>A0A1E5QA33</accession>
<dbReference type="PANTHER" id="PTHR13774:SF17">
    <property type="entry name" value="PHENAZINE BIOSYNTHESIS-LIKE DOMAIN-CONTAINING PROTEIN"/>
    <property type="match status" value="1"/>
</dbReference>
<evidence type="ECO:0000256" key="2">
    <source>
        <dbReference type="ARBA" id="ARBA00023235"/>
    </source>
</evidence>
<dbReference type="STRING" id="28181.BEN30_05390"/>
<proteinExistence type="inferred from homology"/>
<dbReference type="EMBL" id="MCGG01000011">
    <property type="protein sequence ID" value="OEJ68652.1"/>
    <property type="molecule type" value="Genomic_DNA"/>
</dbReference>
<dbReference type="GO" id="GO:0005737">
    <property type="term" value="C:cytoplasm"/>
    <property type="evidence" value="ECO:0007669"/>
    <property type="project" value="TreeGrafter"/>
</dbReference>
<feature type="active site" evidence="3">
    <location>
        <position position="48"/>
    </location>
</feature>
<keyword evidence="2" id="KW-0413">Isomerase</keyword>
<reference evidence="5" key="1">
    <citation type="submission" date="2016-07" db="EMBL/GenBank/DDBJ databases">
        <authorList>
            <person name="Florea S."/>
            <person name="Webb J.S."/>
            <person name="Jaromczyk J."/>
            <person name="Schardl C.L."/>
        </authorList>
    </citation>
    <scope>NUCLEOTIDE SEQUENCE [LARGE SCALE GENOMIC DNA]</scope>
    <source>
        <strain evidence="5">MV-1</strain>
    </source>
</reference>
<dbReference type="Gene3D" id="3.10.310.10">
    <property type="entry name" value="Diaminopimelate Epimerase, Chain A, domain 1"/>
    <property type="match status" value="2"/>
</dbReference>
<dbReference type="NCBIfam" id="TIGR00654">
    <property type="entry name" value="PhzF_family"/>
    <property type="match status" value="1"/>
</dbReference>
<protein>
    <recommendedName>
        <fullName evidence="6">Isomerase</fullName>
    </recommendedName>
</protein>
<sequence>MSTRIPLYQVDAFSKALFAGNPAAVCPTETWLADDVMQNLAAENNLSETAFVVPDALGEADYGLRWFTPKLEVDLCGHATLATAWVLFNERGVDKDVLTFSTQKVGVLTVSRGEDGLISMDFPASKPTPALHPDALVHILGGPALDYGRAPNGMMLAVVGSADILQNLRPNFGAVMQLGGHGLIVTAKGDAGSGLDFVSRFFAPQIGVNEDPVTGAAHTVLTPYWARRLKKDSLCARQISARGGDVFCRLVGDRVHIAGHGVLFMKAEACLPGA</sequence>
<evidence type="ECO:0000256" key="1">
    <source>
        <dbReference type="ARBA" id="ARBA00008270"/>
    </source>
</evidence>
<keyword evidence="5" id="KW-1185">Reference proteome</keyword>